<evidence type="ECO:0000256" key="2">
    <source>
        <dbReference type="ARBA" id="ARBA00022908"/>
    </source>
</evidence>
<keyword evidence="4" id="KW-0233">DNA recombination</keyword>
<dbReference type="PANTHER" id="PTHR30349:SF41">
    <property type="entry name" value="INTEGRASE_RECOMBINASE PROTEIN MJ0367-RELATED"/>
    <property type="match status" value="1"/>
</dbReference>
<evidence type="ECO:0000313" key="9">
    <source>
        <dbReference type="Proteomes" id="UP000184123"/>
    </source>
</evidence>
<dbReference type="InterPro" id="IPR013762">
    <property type="entry name" value="Integrase-like_cat_sf"/>
</dbReference>
<dbReference type="Proteomes" id="UP000184123">
    <property type="component" value="Unassembled WGS sequence"/>
</dbReference>
<feature type="domain" description="Core-binding (CB)" evidence="7">
    <location>
        <begin position="4"/>
        <end position="89"/>
    </location>
</feature>
<evidence type="ECO:0000259" key="7">
    <source>
        <dbReference type="PROSITE" id="PS51900"/>
    </source>
</evidence>
<dbReference type="GO" id="GO:0006310">
    <property type="term" value="P:DNA recombination"/>
    <property type="evidence" value="ECO:0007669"/>
    <property type="project" value="UniProtKB-KW"/>
</dbReference>
<dbReference type="InterPro" id="IPR044068">
    <property type="entry name" value="CB"/>
</dbReference>
<name>A0A1M7DMN2_9GAMM</name>
<dbReference type="GO" id="GO:0003677">
    <property type="term" value="F:DNA binding"/>
    <property type="evidence" value="ECO:0007669"/>
    <property type="project" value="UniProtKB-UniRule"/>
</dbReference>
<evidence type="ECO:0000256" key="3">
    <source>
        <dbReference type="ARBA" id="ARBA00023125"/>
    </source>
</evidence>
<dbReference type="InterPro" id="IPR011010">
    <property type="entry name" value="DNA_brk_join_enz"/>
</dbReference>
<dbReference type="OrthoDB" id="7064909at2"/>
<evidence type="ECO:0000256" key="5">
    <source>
        <dbReference type="PROSITE-ProRule" id="PRU01248"/>
    </source>
</evidence>
<dbReference type="STRING" id="44933.SAMN05660971_01399"/>
<dbReference type="PANTHER" id="PTHR30349">
    <property type="entry name" value="PHAGE INTEGRASE-RELATED"/>
    <property type="match status" value="1"/>
</dbReference>
<evidence type="ECO:0000259" key="6">
    <source>
        <dbReference type="PROSITE" id="PS51898"/>
    </source>
</evidence>
<proteinExistence type="inferred from homology"/>
<dbReference type="Gene3D" id="1.10.443.10">
    <property type="entry name" value="Intergrase catalytic core"/>
    <property type="match status" value="1"/>
</dbReference>
<evidence type="ECO:0000256" key="4">
    <source>
        <dbReference type="ARBA" id="ARBA00023172"/>
    </source>
</evidence>
<dbReference type="RefSeq" id="WP_073434313.1">
    <property type="nucleotide sequence ID" value="NZ_BJXU01000034.1"/>
</dbReference>
<dbReference type="Pfam" id="PF00589">
    <property type="entry name" value="Phage_integrase"/>
    <property type="match status" value="1"/>
</dbReference>
<sequence>MNDVSFLELMSRYAADKHLRPKSVSTYTAVVRLFRRYLGHEAYPSMVTRQMVIDWRVSIIRTRDKPDGITESSWNNYVRHLKALYNFGIKHQLIACHKNPFLDVSVKQPKVPKRSLQPLQIRYAREVLEVCRRYEYCYDERSKIHPAWFWQSLMETFFYTGIRLNQLLHIEAGDVNLKKRVFRASAVGSKTHSESILPIPDGLYPYMRQLIVAAHNSGFKREDQLFNVNRFSHRHKRTTMDTWQVERFFQSLSELTGYKMSPHRFRHFLGTSLMDSPERNIHITQNILNHTDIRTTMEYIHPDVEAMRRALNTRLPI</sequence>
<dbReference type="Gene3D" id="1.10.150.130">
    <property type="match status" value="1"/>
</dbReference>
<accession>A0A1M7DMN2</accession>
<dbReference type="PROSITE" id="PS51898">
    <property type="entry name" value="TYR_RECOMBINASE"/>
    <property type="match status" value="1"/>
</dbReference>
<dbReference type="InterPro" id="IPR010998">
    <property type="entry name" value="Integrase_recombinase_N"/>
</dbReference>
<dbReference type="AlphaFoldDB" id="A0A1M7DMN2"/>
<feature type="domain" description="Tyr recombinase" evidence="6">
    <location>
        <begin position="118"/>
        <end position="312"/>
    </location>
</feature>
<keyword evidence="3 5" id="KW-0238">DNA-binding</keyword>
<dbReference type="InterPro" id="IPR050090">
    <property type="entry name" value="Tyrosine_recombinase_XerCD"/>
</dbReference>
<evidence type="ECO:0000313" key="8">
    <source>
        <dbReference type="EMBL" id="SHL80725.1"/>
    </source>
</evidence>
<gene>
    <name evidence="8" type="ORF">SAMN05660971_01399</name>
</gene>
<protein>
    <submittedName>
        <fullName evidence="8">Site-specific recombinase XerD</fullName>
    </submittedName>
</protein>
<evidence type="ECO:0000256" key="1">
    <source>
        <dbReference type="ARBA" id="ARBA00008857"/>
    </source>
</evidence>
<dbReference type="EMBL" id="FRCA01000003">
    <property type="protein sequence ID" value="SHL80725.1"/>
    <property type="molecule type" value="Genomic_DNA"/>
</dbReference>
<organism evidence="8 9">
    <name type="scientific">Halomonas cupida</name>
    <dbReference type="NCBI Taxonomy" id="44933"/>
    <lineage>
        <taxon>Bacteria</taxon>
        <taxon>Pseudomonadati</taxon>
        <taxon>Pseudomonadota</taxon>
        <taxon>Gammaproteobacteria</taxon>
        <taxon>Oceanospirillales</taxon>
        <taxon>Halomonadaceae</taxon>
        <taxon>Halomonas</taxon>
    </lineage>
</organism>
<dbReference type="SUPFAM" id="SSF56349">
    <property type="entry name" value="DNA breaking-rejoining enzymes"/>
    <property type="match status" value="1"/>
</dbReference>
<dbReference type="CDD" id="cd00397">
    <property type="entry name" value="DNA_BRE_C"/>
    <property type="match status" value="1"/>
</dbReference>
<comment type="similarity">
    <text evidence="1">Belongs to the 'phage' integrase family.</text>
</comment>
<dbReference type="InterPro" id="IPR002104">
    <property type="entry name" value="Integrase_catalytic"/>
</dbReference>
<dbReference type="PROSITE" id="PS51900">
    <property type="entry name" value="CB"/>
    <property type="match status" value="1"/>
</dbReference>
<reference evidence="8 9" key="1">
    <citation type="submission" date="2016-11" db="EMBL/GenBank/DDBJ databases">
        <authorList>
            <person name="Jaros S."/>
            <person name="Januszkiewicz K."/>
            <person name="Wedrychowicz H."/>
        </authorList>
    </citation>
    <scope>NUCLEOTIDE SEQUENCE [LARGE SCALE GENOMIC DNA]</scope>
    <source>
        <strain evidence="8 9">DSM 4740</strain>
    </source>
</reference>
<dbReference type="GO" id="GO:0015074">
    <property type="term" value="P:DNA integration"/>
    <property type="evidence" value="ECO:0007669"/>
    <property type="project" value="UniProtKB-KW"/>
</dbReference>
<keyword evidence="2" id="KW-0229">DNA integration</keyword>